<dbReference type="FunFam" id="3.40.50.300:FF:000421">
    <property type="entry name" value="Branched-chain amino acid ABC transporter ATP-binding protein"/>
    <property type="match status" value="1"/>
</dbReference>
<dbReference type="GO" id="GO:0005886">
    <property type="term" value="C:plasma membrane"/>
    <property type="evidence" value="ECO:0007669"/>
    <property type="project" value="UniProtKB-SubCell"/>
</dbReference>
<dbReference type="GO" id="GO:0015188">
    <property type="term" value="F:L-isoleucine transmembrane transporter activity"/>
    <property type="evidence" value="ECO:0007669"/>
    <property type="project" value="TreeGrafter"/>
</dbReference>
<gene>
    <name evidence="12" type="primary">btuD_5</name>
    <name evidence="12" type="ORF">LMG27177_01370</name>
</gene>
<feature type="transmembrane region" description="Helical" evidence="10">
    <location>
        <begin position="205"/>
        <end position="225"/>
    </location>
</feature>
<keyword evidence="7 12" id="KW-0067">ATP-binding</keyword>
<evidence type="ECO:0000256" key="6">
    <source>
        <dbReference type="ARBA" id="ARBA00022741"/>
    </source>
</evidence>
<dbReference type="GO" id="GO:0005304">
    <property type="term" value="F:L-valine transmembrane transporter activity"/>
    <property type="evidence" value="ECO:0007669"/>
    <property type="project" value="TreeGrafter"/>
</dbReference>
<reference evidence="12 13" key="1">
    <citation type="submission" date="2020-04" db="EMBL/GenBank/DDBJ databases">
        <authorList>
            <person name="De Canck E."/>
        </authorList>
    </citation>
    <scope>NUCLEOTIDE SEQUENCE [LARGE SCALE GENOMIC DNA]</scope>
    <source>
        <strain evidence="12 13">LMG 27177</strain>
    </source>
</reference>
<dbReference type="SUPFAM" id="SSF52540">
    <property type="entry name" value="P-loop containing nucleoside triphosphate hydrolases"/>
    <property type="match status" value="1"/>
</dbReference>
<dbReference type="GO" id="GO:0005524">
    <property type="term" value="F:ATP binding"/>
    <property type="evidence" value="ECO:0007669"/>
    <property type="project" value="UniProtKB-KW"/>
</dbReference>
<keyword evidence="5 10" id="KW-0812">Transmembrane</keyword>
<dbReference type="PANTHER" id="PTHR45772:SF7">
    <property type="entry name" value="AMINO ACID ABC TRANSPORTER ATP-BINDING PROTEIN"/>
    <property type="match status" value="1"/>
</dbReference>
<feature type="transmembrane region" description="Helical" evidence="10">
    <location>
        <begin position="156"/>
        <end position="175"/>
    </location>
</feature>
<dbReference type="GO" id="GO:0015808">
    <property type="term" value="P:L-alanine transport"/>
    <property type="evidence" value="ECO:0007669"/>
    <property type="project" value="TreeGrafter"/>
</dbReference>
<accession>A0A6J5FMC8</accession>
<dbReference type="PANTHER" id="PTHR45772">
    <property type="entry name" value="CONSERVED COMPONENT OF ABC TRANSPORTER FOR NATURAL AMINO ACIDS-RELATED"/>
    <property type="match status" value="1"/>
</dbReference>
<evidence type="ECO:0000313" key="12">
    <source>
        <dbReference type="EMBL" id="CAB3782852.1"/>
    </source>
</evidence>
<evidence type="ECO:0000256" key="3">
    <source>
        <dbReference type="ARBA" id="ARBA00022475"/>
    </source>
</evidence>
<dbReference type="InterPro" id="IPR003439">
    <property type="entry name" value="ABC_transporter-like_ATP-bd"/>
</dbReference>
<keyword evidence="8 10" id="KW-1133">Transmembrane helix</keyword>
<dbReference type="InterPro" id="IPR051120">
    <property type="entry name" value="ABC_AA/LPS_Transport"/>
</dbReference>
<feature type="transmembrane region" description="Helical" evidence="10">
    <location>
        <begin position="56"/>
        <end position="75"/>
    </location>
</feature>
<dbReference type="Gene3D" id="3.40.50.300">
    <property type="entry name" value="P-loop containing nucleotide triphosphate hydrolases"/>
    <property type="match status" value="1"/>
</dbReference>
<dbReference type="GO" id="GO:0015192">
    <property type="term" value="F:L-phenylalanine transmembrane transporter activity"/>
    <property type="evidence" value="ECO:0007669"/>
    <property type="project" value="TreeGrafter"/>
</dbReference>
<dbReference type="AlphaFoldDB" id="A0A6J5FMC8"/>
<evidence type="ECO:0000256" key="9">
    <source>
        <dbReference type="ARBA" id="ARBA00023136"/>
    </source>
</evidence>
<keyword evidence="2" id="KW-0813">Transport</keyword>
<dbReference type="GO" id="GO:1903805">
    <property type="term" value="P:L-valine import across plasma membrane"/>
    <property type="evidence" value="ECO:0007669"/>
    <property type="project" value="TreeGrafter"/>
</dbReference>
<dbReference type="Pfam" id="PF02653">
    <property type="entry name" value="BPD_transp_2"/>
    <property type="match status" value="1"/>
</dbReference>
<keyword evidence="4" id="KW-0997">Cell inner membrane</keyword>
<organism evidence="12 13">
    <name type="scientific">Paraburkholderia fynbosensis</name>
    <dbReference type="NCBI Taxonomy" id="1200993"/>
    <lineage>
        <taxon>Bacteria</taxon>
        <taxon>Pseudomonadati</taxon>
        <taxon>Pseudomonadota</taxon>
        <taxon>Betaproteobacteria</taxon>
        <taxon>Burkholderiales</taxon>
        <taxon>Burkholderiaceae</taxon>
        <taxon>Paraburkholderia</taxon>
    </lineage>
</organism>
<feature type="transmembrane region" description="Helical" evidence="10">
    <location>
        <begin position="108"/>
        <end position="126"/>
    </location>
</feature>
<dbReference type="GO" id="GO:0016887">
    <property type="term" value="F:ATP hydrolysis activity"/>
    <property type="evidence" value="ECO:0007669"/>
    <property type="project" value="InterPro"/>
</dbReference>
<protein>
    <submittedName>
        <fullName evidence="12">Vitamin B12 import ATP-binding protein BtuD</fullName>
    </submittedName>
</protein>
<evidence type="ECO:0000256" key="2">
    <source>
        <dbReference type="ARBA" id="ARBA00022448"/>
    </source>
</evidence>
<dbReference type="InterPro" id="IPR001851">
    <property type="entry name" value="ABC_transp_permease"/>
</dbReference>
<evidence type="ECO:0000259" key="11">
    <source>
        <dbReference type="PROSITE" id="PS50893"/>
    </source>
</evidence>
<evidence type="ECO:0000256" key="1">
    <source>
        <dbReference type="ARBA" id="ARBA00004651"/>
    </source>
</evidence>
<dbReference type="Pfam" id="PF00005">
    <property type="entry name" value="ABC_tran"/>
    <property type="match status" value="1"/>
</dbReference>
<dbReference type="SMART" id="SM00382">
    <property type="entry name" value="AAA"/>
    <property type="match status" value="1"/>
</dbReference>
<dbReference type="CDD" id="cd03219">
    <property type="entry name" value="ABC_Mj1267_LivG_branched"/>
    <property type="match status" value="1"/>
</dbReference>
<evidence type="ECO:0000256" key="4">
    <source>
        <dbReference type="ARBA" id="ARBA00022519"/>
    </source>
</evidence>
<dbReference type="InterPro" id="IPR043428">
    <property type="entry name" value="LivM-like"/>
</dbReference>
<dbReference type="EMBL" id="CADIKI010000003">
    <property type="protein sequence ID" value="CAB3782852.1"/>
    <property type="molecule type" value="Genomic_DNA"/>
</dbReference>
<evidence type="ECO:0000313" key="13">
    <source>
        <dbReference type="Proteomes" id="UP000494252"/>
    </source>
</evidence>
<dbReference type="GO" id="GO:1903806">
    <property type="term" value="P:L-isoleucine import across plasma membrane"/>
    <property type="evidence" value="ECO:0007669"/>
    <property type="project" value="TreeGrafter"/>
</dbReference>
<feature type="domain" description="ABC transporter" evidence="11">
    <location>
        <begin position="392"/>
        <end position="639"/>
    </location>
</feature>
<keyword evidence="6" id="KW-0547">Nucleotide-binding</keyword>
<evidence type="ECO:0000256" key="5">
    <source>
        <dbReference type="ARBA" id="ARBA00022692"/>
    </source>
</evidence>
<evidence type="ECO:0000256" key="10">
    <source>
        <dbReference type="SAM" id="Phobius"/>
    </source>
</evidence>
<dbReference type="CDD" id="cd06581">
    <property type="entry name" value="TM_PBP1_LivM_like"/>
    <property type="match status" value="1"/>
</dbReference>
<name>A0A6J5FMC8_9BURK</name>
<comment type="subcellular location">
    <subcellularLocation>
        <location evidence="1">Cell membrane</location>
        <topology evidence="1">Multi-pass membrane protein</topology>
    </subcellularLocation>
</comment>
<evidence type="ECO:0000256" key="7">
    <source>
        <dbReference type="ARBA" id="ARBA00022840"/>
    </source>
</evidence>
<feature type="transmembrane region" description="Helical" evidence="10">
    <location>
        <begin position="277"/>
        <end position="297"/>
    </location>
</feature>
<dbReference type="InterPro" id="IPR027417">
    <property type="entry name" value="P-loop_NTPase"/>
</dbReference>
<dbReference type="InterPro" id="IPR003593">
    <property type="entry name" value="AAA+_ATPase"/>
</dbReference>
<dbReference type="RefSeq" id="WP_175158674.1">
    <property type="nucleotide sequence ID" value="NZ_CADIKI010000003.1"/>
</dbReference>
<sequence>MNLKKLIASALALVALAVFPVLSGNPYYIHLFETIMIYAILLFGLDIVVGYTGQVSLGHAGLFGVGAYTAGVLFIKLGMPFFVTAPLAILITAGFGAILALPALRVSGPYLAMVTLAFGTILQILINEMDFLTNGPMGVKIPKPSLGGRPMNEVEYYWLVAALLVVSLIVVHRVLKSHLGRAFEALRDSPIASDCMGVSVYRYKVYAFVISAGFAGLAGCLYSYSEQYISPNTYNFELTILFLLAIIMGGRKTRTGALLGSAIIVLLPKLLDDIDMFRIVASVLAAVVVIGAGVALTRKVTTPRKVAIPVLGTLGLAAFSYRIDTLADWRLTIFGLMILLVVYYLQDGVVGFVRKIVLHGRVRTVTVDTTAPTTVGGDAVQAVQAGGTEDILQLRGILMQFSGLKALNNVDLTVRRGTIHGLIGPNGSGKSTMMNVLTGIYVPTAGTLDYRGTSLAGKTSAQIALAGIARTFQNVQLFGEMTALENVLVGLHHTFRANLADVGLMSRRYRREEEAARERAFGMLRFVGLQNVAGEEARNLPYGKQRLLEIARALALDPQVLLLDEPAAGLTAPDIKELIAIIRKVRDHGITVVLIEHHMDVVMSVCNRVSVLDFGQKIAEGNPAEVQSNEKVIEAYLGGQAAGQAA</sequence>
<proteinExistence type="predicted"/>
<keyword evidence="13" id="KW-1185">Reference proteome</keyword>
<dbReference type="Pfam" id="PF12399">
    <property type="entry name" value="BCA_ABC_TP_C"/>
    <property type="match status" value="1"/>
</dbReference>
<dbReference type="PROSITE" id="PS50893">
    <property type="entry name" value="ABC_TRANSPORTER_2"/>
    <property type="match status" value="1"/>
</dbReference>
<dbReference type="Proteomes" id="UP000494252">
    <property type="component" value="Unassembled WGS sequence"/>
</dbReference>
<evidence type="ECO:0000256" key="8">
    <source>
        <dbReference type="ARBA" id="ARBA00022989"/>
    </source>
</evidence>
<keyword evidence="9 10" id="KW-0472">Membrane</keyword>
<feature type="transmembrane region" description="Helical" evidence="10">
    <location>
        <begin position="27"/>
        <end position="49"/>
    </location>
</feature>
<feature type="transmembrane region" description="Helical" evidence="10">
    <location>
        <begin position="329"/>
        <end position="345"/>
    </location>
</feature>
<dbReference type="GO" id="GO:0042941">
    <property type="term" value="P:D-alanine transmembrane transport"/>
    <property type="evidence" value="ECO:0007669"/>
    <property type="project" value="TreeGrafter"/>
</dbReference>
<keyword evidence="3" id="KW-1003">Cell membrane</keyword>
<dbReference type="InterPro" id="IPR032823">
    <property type="entry name" value="BCA_ABC_TP_C"/>
</dbReference>
<feature type="transmembrane region" description="Helical" evidence="10">
    <location>
        <begin position="81"/>
        <end position="101"/>
    </location>
</feature>